<gene>
    <name evidence="1" type="ORF">QAD02_003112</name>
</gene>
<name>A0ACC2NM18_9HYME</name>
<evidence type="ECO:0000313" key="1">
    <source>
        <dbReference type="EMBL" id="KAJ8671853.1"/>
    </source>
</evidence>
<dbReference type="Proteomes" id="UP001239111">
    <property type="component" value="Chromosome 3"/>
</dbReference>
<reference evidence="1" key="1">
    <citation type="submission" date="2023-04" db="EMBL/GenBank/DDBJ databases">
        <title>A chromosome-level genome assembly of the parasitoid wasp Eretmocerus hayati.</title>
        <authorList>
            <person name="Zhong Y."/>
            <person name="Liu S."/>
            <person name="Liu Y."/>
        </authorList>
    </citation>
    <scope>NUCLEOTIDE SEQUENCE</scope>
    <source>
        <strain evidence="1">ZJU_SS_LIU_2023</strain>
    </source>
</reference>
<dbReference type="EMBL" id="CM056743">
    <property type="protein sequence ID" value="KAJ8671853.1"/>
    <property type="molecule type" value="Genomic_DNA"/>
</dbReference>
<keyword evidence="2" id="KW-1185">Reference proteome</keyword>
<evidence type="ECO:0000313" key="2">
    <source>
        <dbReference type="Proteomes" id="UP001239111"/>
    </source>
</evidence>
<comment type="caution">
    <text evidence="1">The sequence shown here is derived from an EMBL/GenBank/DDBJ whole genome shotgun (WGS) entry which is preliminary data.</text>
</comment>
<proteinExistence type="predicted"/>
<sequence length="303" mass="34369">MHEEMTDIMELLLNKGVNVNAQGATGGTILHVACKSDCYDMVKSLIGRGAEVNTSDDWGTTPFSEAASSANIDIIRILLENGADPEATDYMERNALHYLCYFSREDDPAVTGVLLDLELQLKNMAVRAPRWDGVRPEEYPENYHDLLSYSCVIKHPGIEQYYVSYWTGILDCDQWYRRDHYSIAEPVGRVDTVHMIVPRSSIYCECERCGTRILVERPVIRCGMCPDQYFSNLILINVRQQREASAHLQAREMNGDDSDIEVISESDKGSDSESGDQADPEHLSINPRGRFRQEMEQSNPIYD</sequence>
<protein>
    <submittedName>
        <fullName evidence="1">Uncharacterized protein</fullName>
    </submittedName>
</protein>
<organism evidence="1 2">
    <name type="scientific">Eretmocerus hayati</name>
    <dbReference type="NCBI Taxonomy" id="131215"/>
    <lineage>
        <taxon>Eukaryota</taxon>
        <taxon>Metazoa</taxon>
        <taxon>Ecdysozoa</taxon>
        <taxon>Arthropoda</taxon>
        <taxon>Hexapoda</taxon>
        <taxon>Insecta</taxon>
        <taxon>Pterygota</taxon>
        <taxon>Neoptera</taxon>
        <taxon>Endopterygota</taxon>
        <taxon>Hymenoptera</taxon>
        <taxon>Apocrita</taxon>
        <taxon>Proctotrupomorpha</taxon>
        <taxon>Chalcidoidea</taxon>
        <taxon>Aphelinidae</taxon>
        <taxon>Aphelininae</taxon>
        <taxon>Eretmocerus</taxon>
    </lineage>
</organism>
<accession>A0ACC2NM18</accession>